<dbReference type="Proteomes" id="UP000315956">
    <property type="component" value="Segment"/>
</dbReference>
<dbReference type="KEGG" id="vg:80004799"/>
<protein>
    <submittedName>
        <fullName evidence="1">Uncharacterized protein</fullName>
    </submittedName>
</protein>
<name>A0A514DHL0_9CAUD</name>
<dbReference type="EMBL" id="MK937606">
    <property type="protein sequence ID" value="QDH93093.1"/>
    <property type="molecule type" value="Genomic_DNA"/>
</dbReference>
<evidence type="ECO:0000313" key="1">
    <source>
        <dbReference type="EMBL" id="QDH93093.1"/>
    </source>
</evidence>
<dbReference type="RefSeq" id="YP_010751136.1">
    <property type="nucleotide sequence ID" value="NC_073366.1"/>
</dbReference>
<accession>A0A514DHL0</accession>
<dbReference type="GeneID" id="80004799"/>
<keyword evidence="2" id="KW-1185">Reference proteome</keyword>
<sequence length="73" mass="7963">MRARIEVPPIEVIVPDADPVDPSDEHDIAYNAWITDRVREHLATDPEVEVVYANGQRDILGLSADGDPVAVSA</sequence>
<evidence type="ECO:0000313" key="2">
    <source>
        <dbReference type="Proteomes" id="UP000315956"/>
    </source>
</evidence>
<organism evidence="1 2">
    <name type="scientific">Microbacterium phage Margaery</name>
    <dbReference type="NCBI Taxonomy" id="2591217"/>
    <lineage>
        <taxon>Viruses</taxon>
        <taxon>Duplodnaviria</taxon>
        <taxon>Heunggongvirae</taxon>
        <taxon>Uroviricota</taxon>
        <taxon>Caudoviricetes</taxon>
        <taxon>Hodgkinviridae</taxon>
        <taxon>Margaeryvirus</taxon>
        <taxon>Margaeryvirus margaery</taxon>
    </lineage>
</organism>
<proteinExistence type="predicted"/>
<reference evidence="1 2" key="1">
    <citation type="submission" date="2019-05" db="EMBL/GenBank/DDBJ databases">
        <authorList>
            <person name="Stoner T.H."/>
            <person name="Aull H.G."/>
            <person name="Divens A.M."/>
            <person name="Zack K."/>
            <person name="Garlena R.A."/>
            <person name="Russell D.A."/>
            <person name="Pope W.H."/>
            <person name="Jacobs-Sera D."/>
            <person name="Hatfull G.F."/>
        </authorList>
    </citation>
    <scope>NUCLEOTIDE SEQUENCE [LARGE SCALE GENOMIC DNA]</scope>
</reference>
<gene>
    <name evidence="1" type="primary">35</name>
    <name evidence="1" type="ORF">PBI_MARGAERY_36</name>
</gene>